<feature type="domain" description="Clr5" evidence="1">
    <location>
        <begin position="11"/>
        <end position="63"/>
    </location>
</feature>
<evidence type="ECO:0000259" key="1">
    <source>
        <dbReference type="Pfam" id="PF14420"/>
    </source>
</evidence>
<dbReference type="AlphaFoldDB" id="A0AAV9G6P1"/>
<reference evidence="2" key="1">
    <citation type="journal article" date="2023" name="Mol. Phylogenet. Evol.">
        <title>Genome-scale phylogeny and comparative genomics of the fungal order Sordariales.</title>
        <authorList>
            <person name="Hensen N."/>
            <person name="Bonometti L."/>
            <person name="Westerberg I."/>
            <person name="Brannstrom I.O."/>
            <person name="Guillou S."/>
            <person name="Cros-Aarteil S."/>
            <person name="Calhoun S."/>
            <person name="Haridas S."/>
            <person name="Kuo A."/>
            <person name="Mondo S."/>
            <person name="Pangilinan J."/>
            <person name="Riley R."/>
            <person name="LaButti K."/>
            <person name="Andreopoulos B."/>
            <person name="Lipzen A."/>
            <person name="Chen C."/>
            <person name="Yan M."/>
            <person name="Daum C."/>
            <person name="Ng V."/>
            <person name="Clum A."/>
            <person name="Steindorff A."/>
            <person name="Ohm R.A."/>
            <person name="Martin F."/>
            <person name="Silar P."/>
            <person name="Natvig D.O."/>
            <person name="Lalanne C."/>
            <person name="Gautier V."/>
            <person name="Ament-Velasquez S.L."/>
            <person name="Kruys A."/>
            <person name="Hutchinson M.I."/>
            <person name="Powell A.J."/>
            <person name="Barry K."/>
            <person name="Miller A.N."/>
            <person name="Grigoriev I.V."/>
            <person name="Debuchy R."/>
            <person name="Gladieux P."/>
            <person name="Hiltunen Thoren M."/>
            <person name="Johannesson H."/>
        </authorList>
    </citation>
    <scope>NUCLEOTIDE SEQUENCE</scope>
    <source>
        <strain evidence="2">PSN243</strain>
    </source>
</reference>
<evidence type="ECO:0000313" key="2">
    <source>
        <dbReference type="EMBL" id="KAK4443789.1"/>
    </source>
</evidence>
<sequence length="132" mass="15812">MVETRRSGPSVEDWDNHRDTIESLYLHQDKTLKDVSRIMRQTYGFTATPRQYIHRFTKWGLRKYIPNHAMRAMVAVRNERRRQGQPEPEFTWNGHRVDASRLDRFSRLECFSDDGELDPHGRCAIRYLYAIQ</sequence>
<dbReference type="PANTHER" id="PTHR38788:SF3">
    <property type="entry name" value="CLR5 DOMAIN-CONTAINING PROTEIN"/>
    <property type="match status" value="1"/>
</dbReference>
<name>A0AAV9G6P1_9PEZI</name>
<proteinExistence type="predicted"/>
<comment type="caution">
    <text evidence="2">The sequence shown here is derived from an EMBL/GenBank/DDBJ whole genome shotgun (WGS) entry which is preliminary data.</text>
</comment>
<dbReference type="PANTHER" id="PTHR38788">
    <property type="entry name" value="CLR5 DOMAIN-CONTAINING PROTEIN"/>
    <property type="match status" value="1"/>
</dbReference>
<evidence type="ECO:0000313" key="3">
    <source>
        <dbReference type="Proteomes" id="UP001321760"/>
    </source>
</evidence>
<dbReference type="InterPro" id="IPR025676">
    <property type="entry name" value="Clr5_dom"/>
</dbReference>
<protein>
    <submittedName>
        <fullName evidence="2">Clr5 domain-containing protein</fullName>
    </submittedName>
</protein>
<accession>A0AAV9G6P1</accession>
<gene>
    <name evidence="2" type="ORF">QBC34DRAFT_430426</name>
</gene>
<reference evidence="2" key="2">
    <citation type="submission" date="2023-05" db="EMBL/GenBank/DDBJ databases">
        <authorList>
            <consortium name="Lawrence Berkeley National Laboratory"/>
            <person name="Steindorff A."/>
            <person name="Hensen N."/>
            <person name="Bonometti L."/>
            <person name="Westerberg I."/>
            <person name="Brannstrom I.O."/>
            <person name="Guillou S."/>
            <person name="Cros-Aarteil S."/>
            <person name="Calhoun S."/>
            <person name="Haridas S."/>
            <person name="Kuo A."/>
            <person name="Mondo S."/>
            <person name="Pangilinan J."/>
            <person name="Riley R."/>
            <person name="Labutti K."/>
            <person name="Andreopoulos B."/>
            <person name="Lipzen A."/>
            <person name="Chen C."/>
            <person name="Yanf M."/>
            <person name="Daum C."/>
            <person name="Ng V."/>
            <person name="Clum A."/>
            <person name="Ohm R."/>
            <person name="Martin F."/>
            <person name="Silar P."/>
            <person name="Natvig D."/>
            <person name="Lalanne C."/>
            <person name="Gautier V."/>
            <person name="Ament-Velasquez S.L."/>
            <person name="Kruys A."/>
            <person name="Hutchinson M.I."/>
            <person name="Powell A.J."/>
            <person name="Barry K."/>
            <person name="Miller A.N."/>
            <person name="Grigoriev I.V."/>
            <person name="Debuchy R."/>
            <person name="Gladieux P."/>
            <person name="Thoren M.H."/>
            <person name="Johannesson H."/>
        </authorList>
    </citation>
    <scope>NUCLEOTIDE SEQUENCE</scope>
    <source>
        <strain evidence="2">PSN243</strain>
    </source>
</reference>
<dbReference type="EMBL" id="MU865986">
    <property type="protein sequence ID" value="KAK4443789.1"/>
    <property type="molecule type" value="Genomic_DNA"/>
</dbReference>
<organism evidence="2 3">
    <name type="scientific">Podospora aff. communis PSN243</name>
    <dbReference type="NCBI Taxonomy" id="3040156"/>
    <lineage>
        <taxon>Eukaryota</taxon>
        <taxon>Fungi</taxon>
        <taxon>Dikarya</taxon>
        <taxon>Ascomycota</taxon>
        <taxon>Pezizomycotina</taxon>
        <taxon>Sordariomycetes</taxon>
        <taxon>Sordariomycetidae</taxon>
        <taxon>Sordariales</taxon>
        <taxon>Podosporaceae</taxon>
        <taxon>Podospora</taxon>
    </lineage>
</organism>
<dbReference type="Proteomes" id="UP001321760">
    <property type="component" value="Unassembled WGS sequence"/>
</dbReference>
<dbReference type="Pfam" id="PF14420">
    <property type="entry name" value="Clr5"/>
    <property type="match status" value="1"/>
</dbReference>
<keyword evidence="3" id="KW-1185">Reference proteome</keyword>